<reference evidence="1 2" key="1">
    <citation type="submission" date="2016-03" db="EMBL/GenBank/DDBJ databases">
        <title>Chemosynthetic sulphur-oxidizing symbionts of marine invertebrate animals are capable of nitrogen fixation.</title>
        <authorList>
            <person name="Petersen J.M."/>
            <person name="Kemper A."/>
            <person name="Gruber-Vodicka H."/>
            <person name="Cardini U."/>
            <person name="Geest Mvander."/>
            <person name="Kleiner M."/>
            <person name="Bulgheresi S."/>
            <person name="Fussmann M."/>
            <person name="Herbold C."/>
            <person name="Seah B.K.B."/>
            <person name="Antony C.Paul."/>
            <person name="Liu D."/>
            <person name="Belitz A."/>
            <person name="Weber M."/>
        </authorList>
    </citation>
    <scope>NUCLEOTIDE SEQUENCE [LARGE SCALE GENOMIC DNA]</scope>
    <source>
        <strain evidence="1">G_D</strain>
    </source>
</reference>
<proteinExistence type="predicted"/>
<dbReference type="OrthoDB" id="5641137at2"/>
<evidence type="ECO:0000313" key="2">
    <source>
        <dbReference type="Proteomes" id="UP000094849"/>
    </source>
</evidence>
<evidence type="ECO:0008006" key="3">
    <source>
        <dbReference type="Google" id="ProtNLM"/>
    </source>
</evidence>
<gene>
    <name evidence="1" type="ORF">A3196_01080</name>
</gene>
<keyword evidence="2" id="KW-1185">Reference proteome</keyword>
<accession>A0A1E2V014</accession>
<dbReference type="Pfam" id="PF08850">
    <property type="entry name" value="DUF1820"/>
    <property type="match status" value="1"/>
</dbReference>
<sequence length="111" mass="12797">MRLFKIVFLNQGKVYEIFARTVRQGELYGFVEVEDLIFQETSSLVVDPSAEKLKEEFSGVQRTRIPIHSVIRIDEVEKQEHGPGKIIEIDADSNITPFPNHFINPKNNPEK</sequence>
<dbReference type="RefSeq" id="WP_068990075.1">
    <property type="nucleotide sequence ID" value="NZ_LVJW01000006.1"/>
</dbReference>
<protein>
    <recommendedName>
        <fullName evidence="3">DUF1820 domain-containing protein</fullName>
    </recommendedName>
</protein>
<organism evidence="1 2">
    <name type="scientific">Candidatus Thiodiazotropha endoloripes</name>
    <dbReference type="NCBI Taxonomy" id="1818881"/>
    <lineage>
        <taxon>Bacteria</taxon>
        <taxon>Pseudomonadati</taxon>
        <taxon>Pseudomonadota</taxon>
        <taxon>Gammaproteobacteria</taxon>
        <taxon>Chromatiales</taxon>
        <taxon>Sedimenticolaceae</taxon>
        <taxon>Candidatus Thiodiazotropha</taxon>
    </lineage>
</organism>
<comment type="caution">
    <text evidence="1">The sequence shown here is derived from an EMBL/GenBank/DDBJ whole genome shotgun (WGS) entry which is preliminary data.</text>
</comment>
<dbReference type="EMBL" id="LVJZ01000003">
    <property type="protein sequence ID" value="ODB95465.1"/>
    <property type="molecule type" value="Genomic_DNA"/>
</dbReference>
<dbReference type="Proteomes" id="UP000094849">
    <property type="component" value="Unassembled WGS sequence"/>
</dbReference>
<dbReference type="InterPro" id="IPR014949">
    <property type="entry name" value="DUF1820"/>
</dbReference>
<name>A0A1E2V014_9GAMM</name>
<evidence type="ECO:0000313" key="1">
    <source>
        <dbReference type="EMBL" id="ODB95465.1"/>
    </source>
</evidence>
<dbReference type="AlphaFoldDB" id="A0A1E2V014"/>
<dbReference type="STRING" id="1818881.A3196_01080"/>